<dbReference type="RefSeq" id="WP_377178230.1">
    <property type="nucleotide sequence ID" value="NZ_JBHUJB010000046.1"/>
</dbReference>
<gene>
    <name evidence="2" type="ORF">ACFSW8_10975</name>
</gene>
<dbReference type="InterPro" id="IPR015890">
    <property type="entry name" value="Chorismate_C"/>
</dbReference>
<proteinExistence type="predicted"/>
<accession>A0ABW4ZBQ7</accession>
<comment type="caution">
    <text evidence="2">The sequence shown here is derived from an EMBL/GenBank/DDBJ whole genome shotgun (WGS) entry which is preliminary data.</text>
</comment>
<dbReference type="EMBL" id="JBHUJB010000046">
    <property type="protein sequence ID" value="MFD2159424.1"/>
    <property type="molecule type" value="Genomic_DNA"/>
</dbReference>
<name>A0ABW4ZBQ7_9BACT</name>
<dbReference type="PANTHER" id="PTHR42839">
    <property type="entry name" value="ISOCHORISMATE SYNTHASE ENTC"/>
    <property type="match status" value="1"/>
</dbReference>
<organism evidence="2 3">
    <name type="scientific">Rubritalea tangerina</name>
    <dbReference type="NCBI Taxonomy" id="430798"/>
    <lineage>
        <taxon>Bacteria</taxon>
        <taxon>Pseudomonadati</taxon>
        <taxon>Verrucomicrobiota</taxon>
        <taxon>Verrucomicrobiia</taxon>
        <taxon>Verrucomicrobiales</taxon>
        <taxon>Rubritaleaceae</taxon>
        <taxon>Rubritalea</taxon>
    </lineage>
</organism>
<dbReference type="SUPFAM" id="SSF56322">
    <property type="entry name" value="ADC synthase"/>
    <property type="match status" value="1"/>
</dbReference>
<keyword evidence="3" id="KW-1185">Reference proteome</keyword>
<protein>
    <submittedName>
        <fullName evidence="2">Chorismate-binding protein</fullName>
    </submittedName>
</protein>
<sequence>MDAESFAILQAPSGKVLMGIGPFQELAECPHQGVAFYVNNFSLTEPRPWKVPSAVVEFDPAEMEGMESPVIEWEALEPDGFAQVFSEINESIQKGVLEKSVPVATERGSLKGGTARGLLNGLVGSGDQFYPYAWVDGASGFCGQTPELLFHLRKGRLKTMALAGTARAEDRSVFAFDEKEIREHEYVAQTLVASLSDIGMVKRGERRMMDLGKLVHFHTPIEVFMYGDHAIDYLVRKMHPTPALGPHPRTPESLELLYEWRSRLGAPRGFGAPFGVYDHGEFHAVVAIRGIYWEGEQVAVPSGCGVIEASRLTNEWRELALKRSAVKACFGI</sequence>
<dbReference type="Pfam" id="PF00425">
    <property type="entry name" value="Chorismate_bind"/>
    <property type="match status" value="1"/>
</dbReference>
<dbReference type="PANTHER" id="PTHR42839:SF2">
    <property type="entry name" value="ISOCHORISMATE SYNTHASE ENTC"/>
    <property type="match status" value="1"/>
</dbReference>
<feature type="domain" description="Chorismate-utilising enzyme C-terminal" evidence="1">
    <location>
        <begin position="79"/>
        <end position="322"/>
    </location>
</feature>
<dbReference type="Gene3D" id="3.60.120.10">
    <property type="entry name" value="Anthranilate synthase"/>
    <property type="match status" value="1"/>
</dbReference>
<evidence type="ECO:0000313" key="2">
    <source>
        <dbReference type="EMBL" id="MFD2159424.1"/>
    </source>
</evidence>
<evidence type="ECO:0000259" key="1">
    <source>
        <dbReference type="Pfam" id="PF00425"/>
    </source>
</evidence>
<dbReference type="InterPro" id="IPR005801">
    <property type="entry name" value="ADC_synthase"/>
</dbReference>
<reference evidence="3" key="1">
    <citation type="journal article" date="2019" name="Int. J. Syst. Evol. Microbiol.">
        <title>The Global Catalogue of Microorganisms (GCM) 10K type strain sequencing project: providing services to taxonomists for standard genome sequencing and annotation.</title>
        <authorList>
            <consortium name="The Broad Institute Genomics Platform"/>
            <consortium name="The Broad Institute Genome Sequencing Center for Infectious Disease"/>
            <person name="Wu L."/>
            <person name="Ma J."/>
        </authorList>
    </citation>
    <scope>NUCLEOTIDE SEQUENCE [LARGE SCALE GENOMIC DNA]</scope>
    <source>
        <strain evidence="3">CCUG 57942</strain>
    </source>
</reference>
<evidence type="ECO:0000313" key="3">
    <source>
        <dbReference type="Proteomes" id="UP001597389"/>
    </source>
</evidence>
<dbReference type="Proteomes" id="UP001597389">
    <property type="component" value="Unassembled WGS sequence"/>
</dbReference>